<dbReference type="Pfam" id="PF13881">
    <property type="entry name" value="Rad60-SLD_2"/>
    <property type="match status" value="1"/>
</dbReference>
<dbReference type="SUPFAM" id="SSF54236">
    <property type="entry name" value="Ubiquitin-like"/>
    <property type="match status" value="1"/>
</dbReference>
<sequence>MTSSGAPATTAGASETVDESRPVEMNTRGSASQPSTSLQSTEQPRSSRPTARPEAAGAVPTETPEPALSTSQPTTLPAVMSRQQSAALGPATETGAVSPASTSGPSLQITLMVTSTGSRHPYRIDEKYLRSRDTVAQTGDGTFDPRMISGYKLRELIWTDWRNEWEPRPASPGSIRLIFMGQLVDDKKTLSDFRIKLNEPNVIHMSVKPADFGEDDEAGAAKGAKSSSIRQRDGGDGGAGCRCVIL</sequence>
<dbReference type="PANTHER" id="PTHR13169">
    <property type="entry name" value="UBIQUITIN-LIKE PROTEIN 3 HCG-1 PROTEIN"/>
    <property type="match status" value="1"/>
</dbReference>
<organism evidence="3 4">
    <name type="scientific">Teratosphaeria destructans</name>
    <dbReference type="NCBI Taxonomy" id="418781"/>
    <lineage>
        <taxon>Eukaryota</taxon>
        <taxon>Fungi</taxon>
        <taxon>Dikarya</taxon>
        <taxon>Ascomycota</taxon>
        <taxon>Pezizomycotina</taxon>
        <taxon>Dothideomycetes</taxon>
        <taxon>Dothideomycetidae</taxon>
        <taxon>Mycosphaerellales</taxon>
        <taxon>Teratosphaeriaceae</taxon>
        <taxon>Teratosphaeria</taxon>
    </lineage>
</organism>
<dbReference type="Proteomes" id="UP001138500">
    <property type="component" value="Unassembled WGS sequence"/>
</dbReference>
<feature type="region of interest" description="Disordered" evidence="1">
    <location>
        <begin position="213"/>
        <end position="239"/>
    </location>
</feature>
<keyword evidence="4" id="KW-1185">Reference proteome</keyword>
<evidence type="ECO:0000256" key="1">
    <source>
        <dbReference type="SAM" id="MobiDB-lite"/>
    </source>
</evidence>
<dbReference type="OrthoDB" id="1043111at2759"/>
<feature type="region of interest" description="Disordered" evidence="1">
    <location>
        <begin position="1"/>
        <end position="104"/>
    </location>
</feature>
<dbReference type="PANTHER" id="PTHR13169:SF0">
    <property type="entry name" value="UBIQUITIN-LIKE PROTEIN 3"/>
    <property type="match status" value="1"/>
</dbReference>
<feature type="compositionally biased region" description="Polar residues" evidence="1">
    <location>
        <begin position="68"/>
        <end position="86"/>
    </location>
</feature>
<name>A0A9W7SKQ9_9PEZI</name>
<dbReference type="InterPro" id="IPR029071">
    <property type="entry name" value="Ubiquitin-like_domsf"/>
</dbReference>
<dbReference type="InterPro" id="IPR040015">
    <property type="entry name" value="UBL3-like"/>
</dbReference>
<reference evidence="3 4" key="2">
    <citation type="journal article" date="2021" name="Curr. Genet.">
        <title>Genetic response to nitrogen starvation in the aggressive Eucalyptus foliar pathogen Teratosphaeria destructans.</title>
        <authorList>
            <person name="Havenga M."/>
            <person name="Wingfield B.D."/>
            <person name="Wingfield M.J."/>
            <person name="Dreyer L.L."/>
            <person name="Roets F."/>
            <person name="Aylward J."/>
        </authorList>
    </citation>
    <scope>NUCLEOTIDE SEQUENCE [LARGE SCALE GENOMIC DNA]</scope>
    <source>
        <strain evidence="3">CMW44962</strain>
    </source>
</reference>
<gene>
    <name evidence="3" type="ORF">Tdes44962_MAKER10324</name>
</gene>
<feature type="compositionally biased region" description="Low complexity" evidence="1">
    <location>
        <begin position="1"/>
        <end position="15"/>
    </location>
</feature>
<accession>A0A9W7SKQ9</accession>
<dbReference type="AlphaFoldDB" id="A0A9W7SKQ9"/>
<feature type="compositionally biased region" description="Polar residues" evidence="1">
    <location>
        <begin position="27"/>
        <end position="49"/>
    </location>
</feature>
<protein>
    <submittedName>
        <fullName evidence="3">Ubiquitin-2 like Rad60 SUMO-like</fullName>
    </submittedName>
</protein>
<proteinExistence type="predicted"/>
<evidence type="ECO:0000259" key="2">
    <source>
        <dbReference type="Pfam" id="PF13881"/>
    </source>
</evidence>
<comment type="caution">
    <text evidence="3">The sequence shown here is derived from an EMBL/GenBank/DDBJ whole genome shotgun (WGS) entry which is preliminary data.</text>
</comment>
<feature type="domain" description="UBL3-like ubiquitin" evidence="2">
    <location>
        <begin position="139"/>
        <end position="219"/>
    </location>
</feature>
<dbReference type="EMBL" id="RIBY02002298">
    <property type="protein sequence ID" value="KAH9820462.1"/>
    <property type="molecule type" value="Genomic_DNA"/>
</dbReference>
<dbReference type="InterPro" id="IPR039540">
    <property type="entry name" value="UBL3-like_ubiquitin_dom"/>
</dbReference>
<evidence type="ECO:0000313" key="4">
    <source>
        <dbReference type="Proteomes" id="UP001138500"/>
    </source>
</evidence>
<evidence type="ECO:0000313" key="3">
    <source>
        <dbReference type="EMBL" id="KAH9820462.1"/>
    </source>
</evidence>
<dbReference type="Gene3D" id="3.10.20.90">
    <property type="entry name" value="Phosphatidylinositol 3-kinase Catalytic Subunit, Chain A, domain 1"/>
    <property type="match status" value="1"/>
</dbReference>
<reference evidence="3 4" key="1">
    <citation type="journal article" date="2018" name="IMA Fungus">
        <title>IMA Genome-F 10: Nine draft genome sequences of Claviceps purpurea s.lat., including C. arundinis, C. humidiphila, and C. cf. spartinae, pseudomolecules for the pitch canker pathogen Fusarium circinatum, draft genome of Davidsoniella eucalypti, Grosmannia galeiformis, Quambalaria eucalypti, and Teratosphaeria destructans.</title>
        <authorList>
            <person name="Wingfield B.D."/>
            <person name="Liu M."/>
            <person name="Nguyen H.D."/>
            <person name="Lane F.A."/>
            <person name="Morgan S.W."/>
            <person name="De Vos L."/>
            <person name="Wilken P.M."/>
            <person name="Duong T.A."/>
            <person name="Aylward J."/>
            <person name="Coetzee M.P."/>
            <person name="Dadej K."/>
            <person name="De Beer Z.W."/>
            <person name="Findlay W."/>
            <person name="Havenga M."/>
            <person name="Kolarik M."/>
            <person name="Menzies J.G."/>
            <person name="Naidoo K."/>
            <person name="Pochopski O."/>
            <person name="Shoukouhi P."/>
            <person name="Santana Q.C."/>
            <person name="Seifert K.A."/>
            <person name="Soal N."/>
            <person name="Steenkamp E.T."/>
            <person name="Tatham C.T."/>
            <person name="van der Nest M.A."/>
            <person name="Wingfield M.J."/>
        </authorList>
    </citation>
    <scope>NUCLEOTIDE SEQUENCE [LARGE SCALE GENOMIC DNA]</scope>
    <source>
        <strain evidence="3">CMW44962</strain>
    </source>
</reference>